<keyword evidence="1" id="KW-1133">Transmembrane helix</keyword>
<proteinExistence type="predicted"/>
<evidence type="ECO:0000313" key="2">
    <source>
        <dbReference type="EMBL" id="MFD1779162.1"/>
    </source>
</evidence>
<feature type="transmembrane region" description="Helical" evidence="1">
    <location>
        <begin position="36"/>
        <end position="55"/>
    </location>
</feature>
<organism evidence="2 3">
    <name type="scientific">Fredinandcohnia salidurans</name>
    <dbReference type="NCBI Taxonomy" id="2595041"/>
    <lineage>
        <taxon>Bacteria</taxon>
        <taxon>Bacillati</taxon>
        <taxon>Bacillota</taxon>
        <taxon>Bacilli</taxon>
        <taxon>Bacillales</taxon>
        <taxon>Bacillaceae</taxon>
        <taxon>Fredinandcohnia</taxon>
    </lineage>
</organism>
<sequence>MNKDQLELIEKIRKAEVQQSERWISYWNDYSHFHTWQFWVVLAMLIIPLIALFLFIDRRKIFHLGFYGYGVHIFFAFSDVIGVSKGWWIYPYKLLPGLPSNLALDSSFVPVAYILLYQYSLNKNKNYYLWLLFLCLVFAFFIKPLLLGIGLFRFGGKENFFLLFLFYITIGLIAKWITDVFFFLSKTNKWSLFHKKTNI</sequence>
<reference evidence="3" key="1">
    <citation type="journal article" date="2019" name="Int. J. Syst. Evol. Microbiol.">
        <title>The Global Catalogue of Microorganisms (GCM) 10K type strain sequencing project: providing services to taxonomists for standard genome sequencing and annotation.</title>
        <authorList>
            <consortium name="The Broad Institute Genomics Platform"/>
            <consortium name="The Broad Institute Genome Sequencing Center for Infectious Disease"/>
            <person name="Wu L."/>
            <person name="Ma J."/>
        </authorList>
    </citation>
    <scope>NUCLEOTIDE SEQUENCE [LARGE SCALE GENOMIC DNA]</scope>
    <source>
        <strain evidence="3">CCUG 15531</strain>
    </source>
</reference>
<dbReference type="InterPro" id="IPR048147">
    <property type="entry name" value="CBO0543-like"/>
</dbReference>
<evidence type="ECO:0000256" key="1">
    <source>
        <dbReference type="SAM" id="Phobius"/>
    </source>
</evidence>
<feature type="transmembrane region" description="Helical" evidence="1">
    <location>
        <begin position="102"/>
        <end position="120"/>
    </location>
</feature>
<name>A0ABW4MMC3_9BACI</name>
<keyword evidence="1" id="KW-0812">Transmembrane</keyword>
<evidence type="ECO:0000313" key="3">
    <source>
        <dbReference type="Proteomes" id="UP001597227"/>
    </source>
</evidence>
<keyword evidence="3" id="KW-1185">Reference proteome</keyword>
<protein>
    <submittedName>
        <fullName evidence="2">CBO0543 family protein</fullName>
    </submittedName>
</protein>
<gene>
    <name evidence="2" type="ORF">ACFSFW_10825</name>
</gene>
<dbReference type="Proteomes" id="UP001597227">
    <property type="component" value="Unassembled WGS sequence"/>
</dbReference>
<comment type="caution">
    <text evidence="2">The sequence shown here is derived from an EMBL/GenBank/DDBJ whole genome shotgun (WGS) entry which is preliminary data.</text>
</comment>
<dbReference type="RefSeq" id="WP_388038022.1">
    <property type="nucleotide sequence ID" value="NZ_JBHUEK010000017.1"/>
</dbReference>
<accession>A0ABW4MMC3</accession>
<feature type="transmembrane region" description="Helical" evidence="1">
    <location>
        <begin position="127"/>
        <end position="154"/>
    </location>
</feature>
<feature type="transmembrane region" description="Helical" evidence="1">
    <location>
        <begin position="160"/>
        <end position="184"/>
    </location>
</feature>
<dbReference type="EMBL" id="JBHUEK010000017">
    <property type="protein sequence ID" value="MFD1779162.1"/>
    <property type="molecule type" value="Genomic_DNA"/>
</dbReference>
<feature type="transmembrane region" description="Helical" evidence="1">
    <location>
        <begin position="67"/>
        <end position="90"/>
    </location>
</feature>
<keyword evidence="1" id="KW-0472">Membrane</keyword>
<dbReference type="NCBIfam" id="NF041644">
    <property type="entry name" value="CBO0543_fam"/>
    <property type="match status" value="1"/>
</dbReference>